<protein>
    <submittedName>
        <fullName evidence="9">NAD(P)/FAD-dependent oxidoreductase</fullName>
    </submittedName>
</protein>
<keyword evidence="6" id="KW-0560">Oxidoreductase</keyword>
<evidence type="ECO:0000256" key="2">
    <source>
        <dbReference type="ARBA" id="ARBA00010139"/>
    </source>
</evidence>
<dbReference type="Pfam" id="PF07992">
    <property type="entry name" value="Pyr_redox_2"/>
    <property type="match status" value="1"/>
</dbReference>
<dbReference type="InterPro" id="IPR050775">
    <property type="entry name" value="FAD-binding_Monooxygenases"/>
</dbReference>
<evidence type="ECO:0000256" key="5">
    <source>
        <dbReference type="ARBA" id="ARBA00022857"/>
    </source>
</evidence>
<evidence type="ECO:0000256" key="1">
    <source>
        <dbReference type="ARBA" id="ARBA00001974"/>
    </source>
</evidence>
<keyword evidence="5" id="KW-0521">NADP</keyword>
<dbReference type="InterPro" id="IPR023753">
    <property type="entry name" value="FAD/NAD-binding_dom"/>
</dbReference>
<dbReference type="Proteomes" id="UP001500466">
    <property type="component" value="Unassembled WGS sequence"/>
</dbReference>
<dbReference type="InterPro" id="IPR036188">
    <property type="entry name" value="FAD/NAD-bd_sf"/>
</dbReference>
<organism evidence="9 10">
    <name type="scientific">Yinghuangia aomiensis</name>
    <dbReference type="NCBI Taxonomy" id="676205"/>
    <lineage>
        <taxon>Bacteria</taxon>
        <taxon>Bacillati</taxon>
        <taxon>Actinomycetota</taxon>
        <taxon>Actinomycetes</taxon>
        <taxon>Kitasatosporales</taxon>
        <taxon>Streptomycetaceae</taxon>
        <taxon>Yinghuangia</taxon>
    </lineage>
</organism>
<evidence type="ECO:0000259" key="8">
    <source>
        <dbReference type="Pfam" id="PF07992"/>
    </source>
</evidence>
<dbReference type="RefSeq" id="WP_345677782.1">
    <property type="nucleotide sequence ID" value="NZ_BAABHS010000017.1"/>
</dbReference>
<dbReference type="SUPFAM" id="SSF51905">
    <property type="entry name" value="FAD/NAD(P)-binding domain"/>
    <property type="match status" value="2"/>
</dbReference>
<dbReference type="Gene3D" id="3.50.50.60">
    <property type="entry name" value="FAD/NAD(P)-binding domain"/>
    <property type="match status" value="2"/>
</dbReference>
<name>A0ABP9HQF8_9ACTN</name>
<evidence type="ECO:0000256" key="3">
    <source>
        <dbReference type="ARBA" id="ARBA00022630"/>
    </source>
</evidence>
<proteinExistence type="inferred from homology"/>
<dbReference type="PANTHER" id="PTHR43098">
    <property type="entry name" value="L-ORNITHINE N(5)-MONOOXYGENASE-RELATED"/>
    <property type="match status" value="1"/>
</dbReference>
<evidence type="ECO:0000256" key="6">
    <source>
        <dbReference type="ARBA" id="ARBA00023002"/>
    </source>
</evidence>
<feature type="domain" description="FAD/NAD(P)-binding" evidence="8">
    <location>
        <begin position="11"/>
        <end position="225"/>
    </location>
</feature>
<evidence type="ECO:0000313" key="9">
    <source>
        <dbReference type="EMBL" id="GAA4976035.1"/>
    </source>
</evidence>
<keyword evidence="10" id="KW-1185">Reference proteome</keyword>
<comment type="caution">
    <text evidence="9">The sequence shown here is derived from an EMBL/GenBank/DDBJ whole genome shotgun (WGS) entry which is preliminary data.</text>
</comment>
<dbReference type="PANTHER" id="PTHR43098:SF3">
    <property type="entry name" value="L-ORNITHINE N(5)-MONOOXYGENASE-RELATED"/>
    <property type="match status" value="1"/>
</dbReference>
<accession>A0ABP9HQF8</accession>
<evidence type="ECO:0000256" key="7">
    <source>
        <dbReference type="ARBA" id="ARBA00023033"/>
    </source>
</evidence>
<sequence length="551" mass="60517">MAQQQRADHVDVLVVGAGFAGMYQLRKARELGLRVRVVERGDGVGGTWYWNRYPGARCDAPSLFYSVSYRPDLDQEWHWSERFAGQAEILAYMREVARREEMESDISFGTSVVGAEWSPESGTWTVTTDAGERITARYVVLATGCLSQSRVPEIPGLERFRGRWFHTGRWPHDPVELAGRRVAVVGTGSTGAQVIPAVADVAEQVTVFQRTPKFVLPARNRPMSEADARPVKDAYPALRAAARQRDYGMPTVPIEHRLAEMPSAEREELMERMYEDGALASFVYSYADHLGLKNQAVNDLVADFVRRKIREVVRDPGTAEALTPYGYPIGINRIILSTGYYESFNRGNVVLHDARTDPIAELTETGLRTADDAEYTFDDLIFATGYDGITGSFTAIDVRDGSGGTLKEAWAEGPRAYLGLQVAGFPNMFTITGPGSPSVLANVITTIEQHVEFVTDLIAHAHEHGAEVVEADAAAEEKWMEHVADVAQNTLFRHAAKANSWYAGANVPGKRVVFMPYAGGVGTFDAILTDVAADGYRGFRLSGGDGGRLAI</sequence>
<dbReference type="PRINTS" id="PR00411">
    <property type="entry name" value="PNDRDTASEI"/>
</dbReference>
<reference evidence="10" key="1">
    <citation type="journal article" date="2019" name="Int. J. Syst. Evol. Microbiol.">
        <title>The Global Catalogue of Microorganisms (GCM) 10K type strain sequencing project: providing services to taxonomists for standard genome sequencing and annotation.</title>
        <authorList>
            <consortium name="The Broad Institute Genomics Platform"/>
            <consortium name="The Broad Institute Genome Sequencing Center for Infectious Disease"/>
            <person name="Wu L."/>
            <person name="Ma J."/>
        </authorList>
    </citation>
    <scope>NUCLEOTIDE SEQUENCE [LARGE SCALE GENOMIC DNA]</scope>
    <source>
        <strain evidence="10">JCM 17986</strain>
    </source>
</reference>
<dbReference type="EMBL" id="BAABHS010000017">
    <property type="protein sequence ID" value="GAA4976035.1"/>
    <property type="molecule type" value="Genomic_DNA"/>
</dbReference>
<keyword evidence="3" id="KW-0285">Flavoprotein</keyword>
<keyword evidence="7" id="KW-0503">Monooxygenase</keyword>
<comment type="similarity">
    <text evidence="2">Belongs to the FAD-binding monooxygenase family.</text>
</comment>
<keyword evidence="4" id="KW-0274">FAD</keyword>
<evidence type="ECO:0000313" key="10">
    <source>
        <dbReference type="Proteomes" id="UP001500466"/>
    </source>
</evidence>
<gene>
    <name evidence="9" type="ORF">GCM10023205_48850</name>
</gene>
<comment type="cofactor">
    <cofactor evidence="1">
        <name>FAD</name>
        <dbReference type="ChEBI" id="CHEBI:57692"/>
    </cofactor>
</comment>
<evidence type="ECO:0000256" key="4">
    <source>
        <dbReference type="ARBA" id="ARBA00022827"/>
    </source>
</evidence>